<feature type="domain" description="Disease resistance N-terminal" evidence="5">
    <location>
        <begin position="10"/>
        <end position="71"/>
    </location>
</feature>
<evidence type="ECO:0000256" key="2">
    <source>
        <dbReference type="ARBA" id="ARBA00022741"/>
    </source>
</evidence>
<proteinExistence type="predicted"/>
<comment type="caution">
    <text evidence="6">The sequence shown here is derived from an EMBL/GenBank/DDBJ whole genome shotgun (WGS) entry which is preliminary data.</text>
</comment>
<dbReference type="PANTHER" id="PTHR36766">
    <property type="entry name" value="PLANT BROAD-SPECTRUM MILDEW RESISTANCE PROTEIN RPW8"/>
    <property type="match status" value="1"/>
</dbReference>
<evidence type="ECO:0000256" key="1">
    <source>
        <dbReference type="ARBA" id="ARBA00022737"/>
    </source>
</evidence>
<dbReference type="PANTHER" id="PTHR36766:SF70">
    <property type="entry name" value="DISEASE RESISTANCE PROTEIN RGA4"/>
    <property type="match status" value="1"/>
</dbReference>
<dbReference type="SUPFAM" id="SSF52540">
    <property type="entry name" value="P-loop containing nucleoside triphosphate hydrolases"/>
    <property type="match status" value="1"/>
</dbReference>
<dbReference type="Gene3D" id="1.20.5.4130">
    <property type="match status" value="1"/>
</dbReference>
<dbReference type="InterPro" id="IPR041118">
    <property type="entry name" value="Rx_N"/>
</dbReference>
<name>A0AAP0S6K9_LIQFO</name>
<gene>
    <name evidence="6" type="ORF">L1049_008567</name>
</gene>
<protein>
    <recommendedName>
        <fullName evidence="5">Disease resistance N-terminal domain-containing protein</fullName>
    </recommendedName>
</protein>
<keyword evidence="1" id="KW-0677">Repeat</keyword>
<evidence type="ECO:0000256" key="3">
    <source>
        <dbReference type="ARBA" id="ARBA00022821"/>
    </source>
</evidence>
<reference evidence="6 7" key="1">
    <citation type="journal article" date="2024" name="Plant J.">
        <title>Genome sequences and population genomics reveal climatic adaptation and genomic divergence between two closely related sweetgum species.</title>
        <authorList>
            <person name="Xu W.Q."/>
            <person name="Ren C.Q."/>
            <person name="Zhang X.Y."/>
            <person name="Comes H.P."/>
            <person name="Liu X.H."/>
            <person name="Li Y.G."/>
            <person name="Kettle C.J."/>
            <person name="Jalonen R."/>
            <person name="Gaisberger H."/>
            <person name="Ma Y.Z."/>
            <person name="Qiu Y.X."/>
        </authorList>
    </citation>
    <scope>NUCLEOTIDE SEQUENCE [LARGE SCALE GENOMIC DNA]</scope>
    <source>
        <strain evidence="6">Hangzhou</strain>
    </source>
</reference>
<dbReference type="Pfam" id="PF18052">
    <property type="entry name" value="Rx_N"/>
    <property type="match status" value="2"/>
</dbReference>
<dbReference type="Gene3D" id="3.40.50.300">
    <property type="entry name" value="P-loop containing nucleotide triphosphate hydrolases"/>
    <property type="match status" value="1"/>
</dbReference>
<evidence type="ECO:0000313" key="6">
    <source>
        <dbReference type="EMBL" id="KAK9290398.1"/>
    </source>
</evidence>
<dbReference type="GO" id="GO:0006952">
    <property type="term" value="P:defense response"/>
    <property type="evidence" value="ECO:0007669"/>
    <property type="project" value="UniProtKB-KW"/>
</dbReference>
<keyword evidence="4" id="KW-0067">ATP-binding</keyword>
<sequence length="223" mass="25530">MAETILSVLVEGVLEKIVFIPLSEISLAWGVKKEPKKLEKTLSTVKAILSDAEKQQTRKDAVRDWLEKLKDDWLEKLKDVVYDVDDVLDELSTEALRGKVEIHGSLLKEVNNFFSRSNPIAFRYKIGHKIKEIRERLDDIAKDRRDFQFTEQFIDAPIEYGVREQTHSFVQECDVIGRDHDKEQIVQLLLRSSNDGNVSVIPFVGLGGLGKTTLQNWCTMMIG</sequence>
<keyword evidence="2" id="KW-0547">Nucleotide-binding</keyword>
<dbReference type="Proteomes" id="UP001415857">
    <property type="component" value="Unassembled WGS sequence"/>
</dbReference>
<evidence type="ECO:0000313" key="7">
    <source>
        <dbReference type="Proteomes" id="UP001415857"/>
    </source>
</evidence>
<dbReference type="GO" id="GO:0005524">
    <property type="term" value="F:ATP binding"/>
    <property type="evidence" value="ECO:0007669"/>
    <property type="project" value="UniProtKB-KW"/>
</dbReference>
<keyword evidence="3" id="KW-0611">Plant defense</keyword>
<evidence type="ECO:0000256" key="4">
    <source>
        <dbReference type="ARBA" id="ARBA00022840"/>
    </source>
</evidence>
<evidence type="ECO:0000259" key="5">
    <source>
        <dbReference type="Pfam" id="PF18052"/>
    </source>
</evidence>
<keyword evidence="7" id="KW-1185">Reference proteome</keyword>
<feature type="domain" description="Disease resistance N-terminal" evidence="5">
    <location>
        <begin position="72"/>
        <end position="107"/>
    </location>
</feature>
<organism evidence="6 7">
    <name type="scientific">Liquidambar formosana</name>
    <name type="common">Formosan gum</name>
    <dbReference type="NCBI Taxonomy" id="63359"/>
    <lineage>
        <taxon>Eukaryota</taxon>
        <taxon>Viridiplantae</taxon>
        <taxon>Streptophyta</taxon>
        <taxon>Embryophyta</taxon>
        <taxon>Tracheophyta</taxon>
        <taxon>Spermatophyta</taxon>
        <taxon>Magnoliopsida</taxon>
        <taxon>eudicotyledons</taxon>
        <taxon>Gunneridae</taxon>
        <taxon>Pentapetalae</taxon>
        <taxon>Saxifragales</taxon>
        <taxon>Altingiaceae</taxon>
        <taxon>Liquidambar</taxon>
    </lineage>
</organism>
<accession>A0AAP0S6K9</accession>
<dbReference type="EMBL" id="JBBPBK010000002">
    <property type="protein sequence ID" value="KAK9290398.1"/>
    <property type="molecule type" value="Genomic_DNA"/>
</dbReference>
<dbReference type="AlphaFoldDB" id="A0AAP0S6K9"/>
<dbReference type="InterPro" id="IPR027417">
    <property type="entry name" value="P-loop_NTPase"/>
</dbReference>